<accession>A0A4Z2J7X7</accession>
<evidence type="ECO:0000313" key="2">
    <source>
        <dbReference type="Proteomes" id="UP000314294"/>
    </source>
</evidence>
<comment type="caution">
    <text evidence="1">The sequence shown here is derived from an EMBL/GenBank/DDBJ whole genome shotgun (WGS) entry which is preliminary data.</text>
</comment>
<dbReference type="AlphaFoldDB" id="A0A4Z2J7X7"/>
<dbReference type="Proteomes" id="UP000314294">
    <property type="component" value="Unassembled WGS sequence"/>
</dbReference>
<reference evidence="1 2" key="1">
    <citation type="submission" date="2019-03" db="EMBL/GenBank/DDBJ databases">
        <title>First draft genome of Liparis tanakae, snailfish: a comprehensive survey of snailfish specific genes.</title>
        <authorList>
            <person name="Kim W."/>
            <person name="Song I."/>
            <person name="Jeong J.-H."/>
            <person name="Kim D."/>
            <person name="Kim S."/>
            <person name="Ryu S."/>
            <person name="Song J.Y."/>
            <person name="Lee S.K."/>
        </authorList>
    </citation>
    <scope>NUCLEOTIDE SEQUENCE [LARGE SCALE GENOMIC DNA]</scope>
    <source>
        <tissue evidence="1">Muscle</tissue>
    </source>
</reference>
<organism evidence="1 2">
    <name type="scientific">Liparis tanakae</name>
    <name type="common">Tanaka's snailfish</name>
    <dbReference type="NCBI Taxonomy" id="230148"/>
    <lineage>
        <taxon>Eukaryota</taxon>
        <taxon>Metazoa</taxon>
        <taxon>Chordata</taxon>
        <taxon>Craniata</taxon>
        <taxon>Vertebrata</taxon>
        <taxon>Euteleostomi</taxon>
        <taxon>Actinopterygii</taxon>
        <taxon>Neopterygii</taxon>
        <taxon>Teleostei</taxon>
        <taxon>Neoteleostei</taxon>
        <taxon>Acanthomorphata</taxon>
        <taxon>Eupercaria</taxon>
        <taxon>Perciformes</taxon>
        <taxon>Cottioidei</taxon>
        <taxon>Cottales</taxon>
        <taxon>Liparidae</taxon>
        <taxon>Liparis</taxon>
    </lineage>
</organism>
<gene>
    <name evidence="1" type="ORF">EYF80_003381</name>
</gene>
<proteinExistence type="predicted"/>
<protein>
    <submittedName>
        <fullName evidence="1">Uncharacterized protein</fullName>
    </submittedName>
</protein>
<evidence type="ECO:0000313" key="1">
    <source>
        <dbReference type="EMBL" id="TNN86296.1"/>
    </source>
</evidence>
<name>A0A4Z2J7X7_9TELE</name>
<sequence length="232" mass="24812">MLSGLHNFCTRARQPFLAASSSAASPLSRSWMSVSPSFTRSRGVFPSRFFLVGSAPCCRGGGGGGGHGGGRISPGPDIWWAALSEAYYGASYSFNTSGPAATHRAENIQSVFSHVKYLDSVQVSGLSGFQKSVVDVGVSHRDVLCKAEDIGEKLKPCRDTSEASAPYPSNSLQKNTGKRLIREAATHCRCRRTSGVGAMSTELLLWQLSRVGSAPWLSSREHTSTRFFDAAS</sequence>
<dbReference type="EMBL" id="SRLO01000016">
    <property type="protein sequence ID" value="TNN86296.1"/>
    <property type="molecule type" value="Genomic_DNA"/>
</dbReference>
<keyword evidence="2" id="KW-1185">Reference proteome</keyword>